<sequence length="108" mass="12747">MILFKILTSEISKYISFRNGYKKQKGFNFANQMKLKYIFPILLILFFFSCEKENKISSADYFMMAWCMSPADAPSKPITANEIKIFLLVPLRPFIKVKNFMNRTLNRI</sequence>
<evidence type="ECO:0000313" key="1">
    <source>
        <dbReference type="EMBL" id="EMG10646.1"/>
    </source>
</evidence>
<dbReference type="BioCyc" id="LINT1001599:G11K9-2655-MONOMER"/>
<proteinExistence type="predicted"/>
<dbReference type="AlphaFoldDB" id="M3I5H9"/>
<evidence type="ECO:0000313" key="2">
    <source>
        <dbReference type="Proteomes" id="UP000011776"/>
    </source>
</evidence>
<comment type="caution">
    <text evidence="1">The sequence shown here is derived from an EMBL/GenBank/DDBJ whole genome shotgun (WGS) entry which is preliminary data.</text>
</comment>
<gene>
    <name evidence="1" type="ORF">LEP1GSC151_5217</name>
</gene>
<organism evidence="1 2">
    <name type="scientific">Leptospira interrogans serovar Grippotyphosa str. LT2186</name>
    <dbReference type="NCBI Taxonomy" id="1001599"/>
    <lineage>
        <taxon>Bacteria</taxon>
        <taxon>Pseudomonadati</taxon>
        <taxon>Spirochaetota</taxon>
        <taxon>Spirochaetia</taxon>
        <taxon>Leptospirales</taxon>
        <taxon>Leptospiraceae</taxon>
        <taxon>Leptospira</taxon>
    </lineage>
</organism>
<accession>M3I5H9</accession>
<dbReference type="EMBL" id="AFME02000229">
    <property type="protein sequence ID" value="EMG10646.1"/>
    <property type="molecule type" value="Genomic_DNA"/>
</dbReference>
<dbReference type="Proteomes" id="UP000011776">
    <property type="component" value="Unassembled WGS sequence"/>
</dbReference>
<protein>
    <submittedName>
        <fullName evidence="1">Uncharacterized protein</fullName>
    </submittedName>
</protein>
<reference evidence="1 2" key="1">
    <citation type="submission" date="2013-02" db="EMBL/GenBank/DDBJ databases">
        <authorList>
            <person name="Harkins D.M."/>
            <person name="Durkin A.S."/>
            <person name="Brinkac L.M."/>
            <person name="Haft D.H."/>
            <person name="Selengut J.D."/>
            <person name="Sanka R."/>
            <person name="DePew J."/>
            <person name="Purushe J."/>
            <person name="Tulsiani S.M."/>
            <person name="Graham G.C."/>
            <person name="Burns M.-A."/>
            <person name="Dohnt M.F."/>
            <person name="Smythe L.D."/>
            <person name="McKay D.B."/>
            <person name="Craig S.B."/>
            <person name="Vinetz J.M."/>
            <person name="Sutton G.G."/>
            <person name="Nierman W.C."/>
            <person name="Fouts D.E."/>
        </authorList>
    </citation>
    <scope>NUCLEOTIDE SEQUENCE [LARGE SCALE GENOMIC DNA]</scope>
    <source>
        <strain evidence="1 2">LT2186</strain>
    </source>
</reference>
<name>M3I5H9_LEPIR</name>